<dbReference type="GO" id="GO:0022857">
    <property type="term" value="F:transmembrane transporter activity"/>
    <property type="evidence" value="ECO:0007669"/>
    <property type="project" value="InterPro"/>
</dbReference>
<dbReference type="Gene3D" id="1.10.287.470">
    <property type="entry name" value="Helix hairpin bin"/>
    <property type="match status" value="1"/>
</dbReference>
<dbReference type="GO" id="GO:0060003">
    <property type="term" value="P:copper ion export"/>
    <property type="evidence" value="ECO:0007669"/>
    <property type="project" value="TreeGrafter"/>
</dbReference>
<evidence type="ECO:0000313" key="6">
    <source>
        <dbReference type="EMBL" id="RCR71229.1"/>
    </source>
</evidence>
<evidence type="ECO:0000313" key="7">
    <source>
        <dbReference type="Proteomes" id="UP000253383"/>
    </source>
</evidence>
<sequence>MKNTLKINLLFFLIVGIGLFFSACNRQKDTATEAHTETAEKGEEHHDEHEEGLVELTDEQFKTVGIRLGGLEERTLSNLIRVNGVVNIPPQQKVSVSTPYGGILTSTPLLPGQAVKQGQLLAMLENPEFIRLQQEYLETTSQLEFQEQEYERQRELSRENVGTLKTFQQATSQVKILRSRAEGLRQQLALLGVSMKELSSGKITRTVAVRSPITGTVTEVNVNRGRFVNANDVLFELINTSGLYAELTVFEGDIAKVQVGQRVQLSIIGENGGGTPGERIGRVRYINRETGADRTVRVFAALEKPDAQLRPGTFLKALIETKATPEPALPEVAVIKSGTGSQVFVYEGKEEHEGTVHHQFRPVAVQTGVNQNGYQAVTLPASIKKDAQIVVAGAYDLHSVLNNSEEAGGHVH</sequence>
<evidence type="ECO:0000256" key="4">
    <source>
        <dbReference type="SAM" id="MobiDB-lite"/>
    </source>
</evidence>
<gene>
    <name evidence="6" type="ORF">DUE52_02980</name>
</gene>
<dbReference type="SUPFAM" id="SSF111369">
    <property type="entry name" value="HlyD-like secretion proteins"/>
    <property type="match status" value="1"/>
</dbReference>
<dbReference type="InterPro" id="IPR058647">
    <property type="entry name" value="BSH_CzcB-like"/>
</dbReference>
<dbReference type="AlphaFoldDB" id="A0A368JU84"/>
<feature type="region of interest" description="Disordered" evidence="4">
    <location>
        <begin position="32"/>
        <end position="51"/>
    </location>
</feature>
<dbReference type="InterPro" id="IPR051909">
    <property type="entry name" value="MFP_Cation_Efflux"/>
</dbReference>
<dbReference type="EMBL" id="QOWE01000002">
    <property type="protein sequence ID" value="RCR71229.1"/>
    <property type="molecule type" value="Genomic_DNA"/>
</dbReference>
<dbReference type="PANTHER" id="PTHR30097:SF4">
    <property type="entry name" value="SLR6042 PROTEIN"/>
    <property type="match status" value="1"/>
</dbReference>
<dbReference type="GO" id="GO:0015679">
    <property type="term" value="P:plasma membrane copper ion transport"/>
    <property type="evidence" value="ECO:0007669"/>
    <property type="project" value="TreeGrafter"/>
</dbReference>
<dbReference type="InterPro" id="IPR006143">
    <property type="entry name" value="RND_pump_MFP"/>
</dbReference>
<dbReference type="Pfam" id="PF25973">
    <property type="entry name" value="BSH_CzcB"/>
    <property type="match status" value="1"/>
</dbReference>
<dbReference type="GO" id="GO:0016020">
    <property type="term" value="C:membrane"/>
    <property type="evidence" value="ECO:0007669"/>
    <property type="project" value="InterPro"/>
</dbReference>
<dbReference type="GO" id="GO:0030313">
    <property type="term" value="C:cell envelope"/>
    <property type="evidence" value="ECO:0007669"/>
    <property type="project" value="TreeGrafter"/>
</dbReference>
<comment type="similarity">
    <text evidence="1">Belongs to the membrane fusion protein (MFP) (TC 8.A.1) family.</text>
</comment>
<feature type="coiled-coil region" evidence="3">
    <location>
        <begin position="129"/>
        <end position="187"/>
    </location>
</feature>
<evidence type="ECO:0000256" key="1">
    <source>
        <dbReference type="ARBA" id="ARBA00009477"/>
    </source>
</evidence>
<reference evidence="6 7" key="1">
    <citation type="submission" date="2018-07" db="EMBL/GenBank/DDBJ databases">
        <title>Genome analysis of Larkinella rosea.</title>
        <authorList>
            <person name="Zhou Z."/>
            <person name="Wang G."/>
        </authorList>
    </citation>
    <scope>NUCLEOTIDE SEQUENCE [LARGE SCALE GENOMIC DNA]</scope>
    <source>
        <strain evidence="7">zzj9</strain>
    </source>
</reference>
<comment type="caution">
    <text evidence="6">The sequence shown here is derived from an EMBL/GenBank/DDBJ whole genome shotgun (WGS) entry which is preliminary data.</text>
</comment>
<dbReference type="NCBIfam" id="TIGR01730">
    <property type="entry name" value="RND_mfp"/>
    <property type="match status" value="1"/>
</dbReference>
<name>A0A368JU84_9BACT</name>
<dbReference type="PANTHER" id="PTHR30097">
    <property type="entry name" value="CATION EFFLUX SYSTEM PROTEIN CUSB"/>
    <property type="match status" value="1"/>
</dbReference>
<dbReference type="OrthoDB" id="9814657at2"/>
<feature type="domain" description="CzcB-like barrel-sandwich hybrid" evidence="5">
    <location>
        <begin position="94"/>
        <end position="237"/>
    </location>
</feature>
<dbReference type="PROSITE" id="PS51257">
    <property type="entry name" value="PROKAR_LIPOPROTEIN"/>
    <property type="match status" value="1"/>
</dbReference>
<dbReference type="RefSeq" id="WP_114404458.1">
    <property type="nucleotide sequence ID" value="NZ_QOWE01000002.1"/>
</dbReference>
<dbReference type="Gene3D" id="2.40.30.170">
    <property type="match status" value="1"/>
</dbReference>
<evidence type="ECO:0000259" key="5">
    <source>
        <dbReference type="Pfam" id="PF25973"/>
    </source>
</evidence>
<evidence type="ECO:0000256" key="3">
    <source>
        <dbReference type="SAM" id="Coils"/>
    </source>
</evidence>
<dbReference type="Gene3D" id="2.40.420.20">
    <property type="match status" value="1"/>
</dbReference>
<keyword evidence="7" id="KW-1185">Reference proteome</keyword>
<keyword evidence="2" id="KW-0813">Transport</keyword>
<proteinExistence type="inferred from homology"/>
<keyword evidence="3" id="KW-0175">Coiled coil</keyword>
<organism evidence="6 7">
    <name type="scientific">Larkinella punicea</name>
    <dbReference type="NCBI Taxonomy" id="2315727"/>
    <lineage>
        <taxon>Bacteria</taxon>
        <taxon>Pseudomonadati</taxon>
        <taxon>Bacteroidota</taxon>
        <taxon>Cytophagia</taxon>
        <taxon>Cytophagales</taxon>
        <taxon>Spirosomataceae</taxon>
        <taxon>Larkinella</taxon>
    </lineage>
</organism>
<dbReference type="Gene3D" id="2.40.50.100">
    <property type="match status" value="1"/>
</dbReference>
<protein>
    <submittedName>
        <fullName evidence="6">Efflux RND transporter periplasmic adaptor subunit</fullName>
    </submittedName>
</protein>
<accession>A0A368JU84</accession>
<evidence type="ECO:0000256" key="2">
    <source>
        <dbReference type="ARBA" id="ARBA00022448"/>
    </source>
</evidence>
<dbReference type="Proteomes" id="UP000253383">
    <property type="component" value="Unassembled WGS sequence"/>
</dbReference>